<accession>A0A8J8P597</accession>
<evidence type="ECO:0000313" key="3">
    <source>
        <dbReference type="Proteomes" id="UP000785679"/>
    </source>
</evidence>
<dbReference type="GO" id="GO:0005634">
    <property type="term" value="C:nucleus"/>
    <property type="evidence" value="ECO:0007669"/>
    <property type="project" value="TreeGrafter"/>
</dbReference>
<dbReference type="OrthoDB" id="420187at2759"/>
<dbReference type="PROSITE" id="PS00973">
    <property type="entry name" value="USP_2"/>
    <property type="match status" value="1"/>
</dbReference>
<keyword evidence="3" id="KW-1185">Reference proteome</keyword>
<dbReference type="InterPro" id="IPR038765">
    <property type="entry name" value="Papain-like_cys_pep_sf"/>
</dbReference>
<proteinExistence type="predicted"/>
<dbReference type="AlphaFoldDB" id="A0A8J8P597"/>
<protein>
    <recommendedName>
        <fullName evidence="1">USP domain-containing protein</fullName>
    </recommendedName>
</protein>
<dbReference type="GO" id="GO:0004843">
    <property type="term" value="F:cysteine-type deubiquitinase activity"/>
    <property type="evidence" value="ECO:0007669"/>
    <property type="project" value="InterPro"/>
</dbReference>
<dbReference type="Proteomes" id="UP000785679">
    <property type="component" value="Unassembled WGS sequence"/>
</dbReference>
<name>A0A8J8P597_HALGN</name>
<dbReference type="PROSITE" id="PS50235">
    <property type="entry name" value="USP_3"/>
    <property type="match status" value="1"/>
</dbReference>
<evidence type="ECO:0000259" key="1">
    <source>
        <dbReference type="PROSITE" id="PS50235"/>
    </source>
</evidence>
<dbReference type="Pfam" id="PF00443">
    <property type="entry name" value="UCH"/>
    <property type="match status" value="1"/>
</dbReference>
<dbReference type="InterPro" id="IPR050164">
    <property type="entry name" value="Peptidase_C19"/>
</dbReference>
<evidence type="ECO:0000313" key="2">
    <source>
        <dbReference type="EMBL" id="TNV86080.1"/>
    </source>
</evidence>
<dbReference type="PANTHER" id="PTHR24006">
    <property type="entry name" value="UBIQUITIN CARBOXYL-TERMINAL HYDROLASE"/>
    <property type="match status" value="1"/>
</dbReference>
<dbReference type="GO" id="GO:0005829">
    <property type="term" value="C:cytosol"/>
    <property type="evidence" value="ECO:0007669"/>
    <property type="project" value="TreeGrafter"/>
</dbReference>
<gene>
    <name evidence="2" type="ORF">FGO68_gene6384</name>
</gene>
<dbReference type="GO" id="GO:0016579">
    <property type="term" value="P:protein deubiquitination"/>
    <property type="evidence" value="ECO:0007669"/>
    <property type="project" value="InterPro"/>
</dbReference>
<organism evidence="2 3">
    <name type="scientific">Halteria grandinella</name>
    <dbReference type="NCBI Taxonomy" id="5974"/>
    <lineage>
        <taxon>Eukaryota</taxon>
        <taxon>Sar</taxon>
        <taxon>Alveolata</taxon>
        <taxon>Ciliophora</taxon>
        <taxon>Intramacronucleata</taxon>
        <taxon>Spirotrichea</taxon>
        <taxon>Stichotrichia</taxon>
        <taxon>Sporadotrichida</taxon>
        <taxon>Halteriidae</taxon>
        <taxon>Halteria</taxon>
    </lineage>
</organism>
<feature type="domain" description="USP" evidence="1">
    <location>
        <begin position="36"/>
        <end position="383"/>
    </location>
</feature>
<reference evidence="2" key="1">
    <citation type="submission" date="2019-06" db="EMBL/GenBank/DDBJ databases">
        <authorList>
            <person name="Zheng W."/>
        </authorList>
    </citation>
    <scope>NUCLEOTIDE SEQUENCE</scope>
    <source>
        <strain evidence="2">QDHG01</strain>
    </source>
</reference>
<dbReference type="SUPFAM" id="SSF54001">
    <property type="entry name" value="Cysteine proteinases"/>
    <property type="match status" value="1"/>
</dbReference>
<dbReference type="InterPro" id="IPR028889">
    <property type="entry name" value="USP"/>
</dbReference>
<dbReference type="PANTHER" id="PTHR24006:SF827">
    <property type="entry name" value="UBIQUITIN CARBOXYL-TERMINAL HYDROLASE 34"/>
    <property type="match status" value="1"/>
</dbReference>
<dbReference type="InterPro" id="IPR018200">
    <property type="entry name" value="USP_CS"/>
</dbReference>
<dbReference type="EMBL" id="RRYP01001326">
    <property type="protein sequence ID" value="TNV86080.1"/>
    <property type="molecule type" value="Genomic_DNA"/>
</dbReference>
<dbReference type="Gene3D" id="3.90.70.10">
    <property type="entry name" value="Cysteine proteinases"/>
    <property type="match status" value="1"/>
</dbReference>
<comment type="caution">
    <text evidence="2">The sequence shown here is derived from an EMBL/GenBank/DDBJ whole genome shotgun (WGS) entry which is preliminary data.</text>
</comment>
<dbReference type="CDD" id="cd02674">
    <property type="entry name" value="Peptidase_C19R"/>
    <property type="match status" value="1"/>
</dbReference>
<dbReference type="InterPro" id="IPR001394">
    <property type="entry name" value="Peptidase_C19_UCH"/>
</dbReference>
<sequence length="385" mass="44667">MIPQVDDGLTFAQRIAAQTKAQQRMEQLAQLSDGIVGLQNYSYFCYMNSCLQCLVAIDQLKEHFLYSIYKEKFAGPKNIPRIRNHFRLSGAFTKFYQLVFLKKNHQQYIEDQRNQKRRSSSRGGPPPIIITPEYIKQEIYNKFSPVFQHDCHEFFTYIMSTLQDEETPVTTQGMKQNAIAGGAGRTPEEESWIQFEQTHPSIIDKLFSGMQKTIVICGKCNEKSITFNPFMTLSVAFESTLEKCLAGFLKEDSLDGRDQYRCDKCKKQGKAKIKTELSKLPNILVFHLKRFQFPSMKKITGRVQFKTYFDLEKYCKSPLDAKDTLYELFGLTVHIGSLTSGHYIAYTKRTGGKWYMFNDESYELVKESDVLNQEAYLLFYRKVTL</sequence>